<evidence type="ECO:0000313" key="1">
    <source>
        <dbReference type="EMBL" id="CZR59627.1"/>
    </source>
</evidence>
<reference evidence="1 2" key="1">
    <citation type="submission" date="2016-03" db="EMBL/GenBank/DDBJ databases">
        <authorList>
            <person name="Ploux O."/>
        </authorList>
    </citation>
    <scope>NUCLEOTIDE SEQUENCE [LARGE SCALE GENOMIC DNA]</scope>
    <source>
        <strain evidence="1 2">UAMH 11012</strain>
    </source>
</reference>
<protein>
    <submittedName>
        <fullName evidence="1">Uncharacterized protein</fullName>
    </submittedName>
</protein>
<keyword evidence="2" id="KW-1185">Reference proteome</keyword>
<accession>A0A1L7X3R3</accession>
<dbReference type="AlphaFoldDB" id="A0A1L7X3R3"/>
<name>A0A1L7X3R3_9HELO</name>
<sequence>MADKEKQTSTMSVRTQSAFSLNIGSAEDIPAGCASSSSTVTTTIKSSNSTTTTVIRTSHTYTGRIPQELNKLINELHNFFKLHHPRILDIYSLINKLNVVIAKTERIDKANKALKNEVEHDESVEQITSVGDKMRALDKERDDIDKETMKIIERWNDAMCWVEEDKVMHEMKSCEGWMKAD</sequence>
<dbReference type="Proteomes" id="UP000184330">
    <property type="component" value="Unassembled WGS sequence"/>
</dbReference>
<organism evidence="1 2">
    <name type="scientific">Phialocephala subalpina</name>
    <dbReference type="NCBI Taxonomy" id="576137"/>
    <lineage>
        <taxon>Eukaryota</taxon>
        <taxon>Fungi</taxon>
        <taxon>Dikarya</taxon>
        <taxon>Ascomycota</taxon>
        <taxon>Pezizomycotina</taxon>
        <taxon>Leotiomycetes</taxon>
        <taxon>Helotiales</taxon>
        <taxon>Mollisiaceae</taxon>
        <taxon>Phialocephala</taxon>
        <taxon>Phialocephala fortinii species complex</taxon>
    </lineage>
</organism>
<evidence type="ECO:0000313" key="2">
    <source>
        <dbReference type="Proteomes" id="UP000184330"/>
    </source>
</evidence>
<dbReference type="OrthoDB" id="10393400at2759"/>
<proteinExistence type="predicted"/>
<dbReference type="EMBL" id="FJOG01000014">
    <property type="protein sequence ID" value="CZR59627.1"/>
    <property type="molecule type" value="Genomic_DNA"/>
</dbReference>
<gene>
    <name evidence="1" type="ORF">PAC_09521</name>
</gene>